<organism evidence="1 2">
    <name type="scientific">Buttiauxella agrestis</name>
    <dbReference type="NCBI Taxonomy" id="82977"/>
    <lineage>
        <taxon>Bacteria</taxon>
        <taxon>Pseudomonadati</taxon>
        <taxon>Pseudomonadota</taxon>
        <taxon>Gammaproteobacteria</taxon>
        <taxon>Enterobacterales</taxon>
        <taxon>Enterobacteriaceae</taxon>
        <taxon>Buttiauxella</taxon>
    </lineage>
</organism>
<evidence type="ECO:0000313" key="1">
    <source>
        <dbReference type="EMBL" id="SUW63286.1"/>
    </source>
</evidence>
<dbReference type="RefSeq" id="WP_115628046.1">
    <property type="nucleotide sequence ID" value="NZ_UIGI01000001.1"/>
</dbReference>
<evidence type="ECO:0000313" key="2">
    <source>
        <dbReference type="Proteomes" id="UP000255528"/>
    </source>
</evidence>
<protein>
    <submittedName>
        <fullName evidence="1">Uncharacterized protein</fullName>
    </submittedName>
</protein>
<reference evidence="1 2" key="1">
    <citation type="submission" date="2018-06" db="EMBL/GenBank/DDBJ databases">
        <authorList>
            <consortium name="Pathogen Informatics"/>
            <person name="Doyle S."/>
        </authorList>
    </citation>
    <scope>NUCLEOTIDE SEQUENCE [LARGE SCALE GENOMIC DNA]</scope>
    <source>
        <strain evidence="1 2">NCTC12119</strain>
    </source>
</reference>
<sequence>MNIAEVKAMRDKVLKAYTDALDAESMGMNGRNLTRQSLDSLKTQYEYWDRKYRQALGKAKPYSLVNFTGRK</sequence>
<proteinExistence type="predicted"/>
<gene>
    <name evidence="1" type="ORF">NCTC12119_01773</name>
</gene>
<dbReference type="AlphaFoldDB" id="A0A381C5X6"/>
<dbReference type="Proteomes" id="UP000255528">
    <property type="component" value="Unassembled WGS sequence"/>
</dbReference>
<name>A0A381C5X6_9ENTR</name>
<dbReference type="EMBL" id="UIGI01000001">
    <property type="protein sequence ID" value="SUW63286.1"/>
    <property type="molecule type" value="Genomic_DNA"/>
</dbReference>
<accession>A0A381C5X6</accession>